<accession>A0A9X0DI16</accession>
<sequence>MGKSKKMPGPNANMEPLGSRAKDSSYSSGSVKQEQDSEYRSRSRSPSRSHQTFRRTRSTSKSPGSHYRRHSGSPQFSSHYRPRSRSPKYSRHALVRSRSPQSSRRSHRSGSYQEVSSSSSYRSQSPHHRGAPSDRGVANSSYYRPSYAVRHTSIPSESKGQALSFASTCNLGDSLDNEKTIVTESWVELASCKHKEFMAPAFNSTDPPSPMEESWVEIASRKHKELMAIAAANITTSIQIPFAASVEESQHFEQSTAFERPTSAVNTAFVNSVRDARYSLSERTKPRQAEGLDIQRQISSLLYPRKPKTRPISSVKPKVSIKTNFKKEDIGPFTSFESSAKHPRSSSMESMPVPVQEMHPRHGFLMSAANQGMHPSRQILLNSSPPPIQSPENLYIQADSRVTISPPKIRINTETLKSKIRELRRASSASEKPRPIPSVMDESFLANGPFQSDPYVRSSSGQRQDWIDRLITNFER</sequence>
<reference evidence="2" key="1">
    <citation type="submission" date="2022-11" db="EMBL/GenBank/DDBJ databases">
        <title>Genome Resource of Sclerotinia nivalis Strain SnTB1, a Plant Pathogen Isolated from American Ginseng.</title>
        <authorList>
            <person name="Fan S."/>
        </authorList>
    </citation>
    <scope>NUCLEOTIDE SEQUENCE</scope>
    <source>
        <strain evidence="2">SnTB1</strain>
    </source>
</reference>
<feature type="compositionally biased region" description="Low complexity" evidence="1">
    <location>
        <begin position="96"/>
        <end position="124"/>
    </location>
</feature>
<dbReference type="OrthoDB" id="3540363at2759"/>
<feature type="compositionally biased region" description="Basic residues" evidence="1">
    <location>
        <begin position="42"/>
        <end position="58"/>
    </location>
</feature>
<dbReference type="AlphaFoldDB" id="A0A9X0DI16"/>
<feature type="region of interest" description="Disordered" evidence="1">
    <location>
        <begin position="423"/>
        <end position="444"/>
    </location>
</feature>
<feature type="compositionally biased region" description="Basic residues" evidence="1">
    <location>
        <begin position="80"/>
        <end position="95"/>
    </location>
</feature>
<gene>
    <name evidence="2" type="ORF">OCU04_008958</name>
</gene>
<organism evidence="2 3">
    <name type="scientific">Sclerotinia nivalis</name>
    <dbReference type="NCBI Taxonomy" id="352851"/>
    <lineage>
        <taxon>Eukaryota</taxon>
        <taxon>Fungi</taxon>
        <taxon>Dikarya</taxon>
        <taxon>Ascomycota</taxon>
        <taxon>Pezizomycotina</taxon>
        <taxon>Leotiomycetes</taxon>
        <taxon>Helotiales</taxon>
        <taxon>Sclerotiniaceae</taxon>
        <taxon>Sclerotinia</taxon>
    </lineage>
</organism>
<proteinExistence type="predicted"/>
<evidence type="ECO:0000313" key="3">
    <source>
        <dbReference type="Proteomes" id="UP001152300"/>
    </source>
</evidence>
<protein>
    <submittedName>
        <fullName evidence="2">Uncharacterized protein</fullName>
    </submittedName>
</protein>
<name>A0A9X0DI16_9HELO</name>
<evidence type="ECO:0000256" key="1">
    <source>
        <dbReference type="SAM" id="MobiDB-lite"/>
    </source>
</evidence>
<keyword evidence="3" id="KW-1185">Reference proteome</keyword>
<feature type="region of interest" description="Disordered" evidence="1">
    <location>
        <begin position="1"/>
        <end position="139"/>
    </location>
</feature>
<dbReference type="EMBL" id="JAPEIS010000010">
    <property type="protein sequence ID" value="KAJ8062417.1"/>
    <property type="molecule type" value="Genomic_DNA"/>
</dbReference>
<dbReference type="Proteomes" id="UP001152300">
    <property type="component" value="Unassembled WGS sequence"/>
</dbReference>
<evidence type="ECO:0000313" key="2">
    <source>
        <dbReference type="EMBL" id="KAJ8062417.1"/>
    </source>
</evidence>
<comment type="caution">
    <text evidence="2">The sequence shown here is derived from an EMBL/GenBank/DDBJ whole genome shotgun (WGS) entry which is preliminary data.</text>
</comment>